<dbReference type="EC" id="2.7.13.3" evidence="2"/>
<dbReference type="CDD" id="cd00075">
    <property type="entry name" value="HATPase"/>
    <property type="match status" value="1"/>
</dbReference>
<dbReference type="InterPro" id="IPR011123">
    <property type="entry name" value="Y_Y_Y"/>
</dbReference>
<evidence type="ECO:0000259" key="14">
    <source>
        <dbReference type="PROSITE" id="PS50110"/>
    </source>
</evidence>
<keyword evidence="9" id="KW-0805">Transcription regulation</keyword>
<dbReference type="InterPro" id="IPR036890">
    <property type="entry name" value="HATPase_C_sf"/>
</dbReference>
<dbReference type="GO" id="GO:0005524">
    <property type="term" value="F:ATP binding"/>
    <property type="evidence" value="ECO:0007669"/>
    <property type="project" value="UniProtKB-KW"/>
</dbReference>
<dbReference type="PROSITE" id="PS01124">
    <property type="entry name" value="HTH_ARAC_FAMILY_2"/>
    <property type="match status" value="1"/>
</dbReference>
<feature type="domain" description="Histidine kinase" evidence="13">
    <location>
        <begin position="880"/>
        <end position="1106"/>
    </location>
</feature>
<dbReference type="InterPro" id="IPR003594">
    <property type="entry name" value="HATPase_dom"/>
</dbReference>
<feature type="modified residue" description="4-aspartylphosphate" evidence="11">
    <location>
        <position position="1203"/>
    </location>
</feature>
<dbReference type="GO" id="GO:0000155">
    <property type="term" value="F:phosphorelay sensor kinase activity"/>
    <property type="evidence" value="ECO:0007669"/>
    <property type="project" value="InterPro"/>
</dbReference>
<dbReference type="GO" id="GO:0003700">
    <property type="term" value="F:DNA-binding transcription factor activity"/>
    <property type="evidence" value="ECO:0007669"/>
    <property type="project" value="InterPro"/>
</dbReference>
<evidence type="ECO:0000256" key="9">
    <source>
        <dbReference type="ARBA" id="ARBA00023015"/>
    </source>
</evidence>
<dbReference type="Pfam" id="PF00072">
    <property type="entry name" value="Response_reg"/>
    <property type="match status" value="1"/>
</dbReference>
<dbReference type="Pfam" id="PF07494">
    <property type="entry name" value="Reg_prop"/>
    <property type="match status" value="8"/>
</dbReference>
<evidence type="ECO:0000256" key="2">
    <source>
        <dbReference type="ARBA" id="ARBA00012438"/>
    </source>
</evidence>
<dbReference type="FunFam" id="3.30.565.10:FF:000037">
    <property type="entry name" value="Hybrid sensor histidine kinase/response regulator"/>
    <property type="match status" value="1"/>
</dbReference>
<keyword evidence="4" id="KW-0808">Transferase</keyword>
<dbReference type="PROSITE" id="PS50110">
    <property type="entry name" value="RESPONSE_REGULATORY"/>
    <property type="match status" value="1"/>
</dbReference>
<dbReference type="Gene3D" id="3.30.565.10">
    <property type="entry name" value="Histidine kinase-like ATPase, C-terminal domain"/>
    <property type="match status" value="1"/>
</dbReference>
<dbReference type="SUPFAM" id="SSF52172">
    <property type="entry name" value="CheY-like"/>
    <property type="match status" value="1"/>
</dbReference>
<dbReference type="InterPro" id="IPR015943">
    <property type="entry name" value="WD40/YVTN_repeat-like_dom_sf"/>
</dbReference>
<dbReference type="GO" id="GO:0043565">
    <property type="term" value="F:sequence-specific DNA binding"/>
    <property type="evidence" value="ECO:0007669"/>
    <property type="project" value="InterPro"/>
</dbReference>
<dbReference type="SMART" id="SM00387">
    <property type="entry name" value="HATPase_c"/>
    <property type="match status" value="1"/>
</dbReference>
<dbReference type="RefSeq" id="WP_245802921.1">
    <property type="nucleotide sequence ID" value="NZ_FRCY01000019.1"/>
</dbReference>
<keyword evidence="10" id="KW-0804">Transcription</keyword>
<dbReference type="Gene3D" id="1.10.287.130">
    <property type="match status" value="1"/>
</dbReference>
<dbReference type="InterPro" id="IPR011110">
    <property type="entry name" value="Reg_prop"/>
</dbReference>
<evidence type="ECO:0000256" key="4">
    <source>
        <dbReference type="ARBA" id="ARBA00022679"/>
    </source>
</evidence>
<dbReference type="EMBL" id="FRCY01000019">
    <property type="protein sequence ID" value="SHN31551.1"/>
    <property type="molecule type" value="Genomic_DNA"/>
</dbReference>
<dbReference type="CDD" id="cd00082">
    <property type="entry name" value="HisKA"/>
    <property type="match status" value="1"/>
</dbReference>
<dbReference type="PRINTS" id="PR00344">
    <property type="entry name" value="BCTRLSENSOR"/>
</dbReference>
<dbReference type="SUPFAM" id="SSF55874">
    <property type="entry name" value="ATPase domain of HSP90 chaperone/DNA topoisomerase II/histidine kinase"/>
    <property type="match status" value="1"/>
</dbReference>
<evidence type="ECO:0000313" key="16">
    <source>
        <dbReference type="Proteomes" id="UP000184513"/>
    </source>
</evidence>
<dbReference type="SMART" id="SM00342">
    <property type="entry name" value="HTH_ARAC"/>
    <property type="match status" value="1"/>
</dbReference>
<evidence type="ECO:0000256" key="7">
    <source>
        <dbReference type="ARBA" id="ARBA00022840"/>
    </source>
</evidence>
<dbReference type="InterPro" id="IPR005467">
    <property type="entry name" value="His_kinase_dom"/>
</dbReference>
<dbReference type="Gene3D" id="1.10.10.60">
    <property type="entry name" value="Homeodomain-like"/>
    <property type="match status" value="1"/>
</dbReference>
<dbReference type="InterPro" id="IPR004358">
    <property type="entry name" value="Sig_transdc_His_kin-like_C"/>
</dbReference>
<dbReference type="InterPro" id="IPR013783">
    <property type="entry name" value="Ig-like_fold"/>
</dbReference>
<protein>
    <recommendedName>
        <fullName evidence="2">histidine kinase</fullName>
        <ecNumber evidence="2">2.7.13.3</ecNumber>
    </recommendedName>
</protein>
<dbReference type="Gene3D" id="2.60.40.10">
    <property type="entry name" value="Immunoglobulins"/>
    <property type="match status" value="1"/>
</dbReference>
<dbReference type="PANTHER" id="PTHR43547">
    <property type="entry name" value="TWO-COMPONENT HISTIDINE KINASE"/>
    <property type="match status" value="1"/>
</dbReference>
<dbReference type="PANTHER" id="PTHR43547:SF2">
    <property type="entry name" value="HYBRID SIGNAL TRANSDUCTION HISTIDINE KINASE C"/>
    <property type="match status" value="1"/>
</dbReference>
<dbReference type="SMART" id="SM00448">
    <property type="entry name" value="REC"/>
    <property type="match status" value="1"/>
</dbReference>
<evidence type="ECO:0000259" key="13">
    <source>
        <dbReference type="PROSITE" id="PS50109"/>
    </source>
</evidence>
<accession>A0A1M7QK57</accession>
<dbReference type="Gene3D" id="2.130.10.10">
    <property type="entry name" value="YVTN repeat-like/Quinoprotein amine dehydrogenase"/>
    <property type="match status" value="3"/>
</dbReference>
<dbReference type="InterPro" id="IPR009057">
    <property type="entry name" value="Homeodomain-like_sf"/>
</dbReference>
<evidence type="ECO:0000256" key="8">
    <source>
        <dbReference type="ARBA" id="ARBA00023012"/>
    </source>
</evidence>
<reference evidence="15 16" key="1">
    <citation type="submission" date="2016-11" db="EMBL/GenBank/DDBJ databases">
        <authorList>
            <person name="Jaros S."/>
            <person name="Januszkiewicz K."/>
            <person name="Wedrychowicz H."/>
        </authorList>
    </citation>
    <scope>NUCLEOTIDE SEQUENCE [LARGE SCALE GENOMIC DNA]</scope>
    <source>
        <strain evidence="15 16">CGMCC 1.6102</strain>
    </source>
</reference>
<proteinExistence type="predicted"/>
<dbReference type="SMART" id="SM00388">
    <property type="entry name" value="HisKA"/>
    <property type="match status" value="1"/>
</dbReference>
<gene>
    <name evidence="15" type="ORF">SAMN04488057_11943</name>
</gene>
<dbReference type="Gene3D" id="3.40.50.2300">
    <property type="match status" value="1"/>
</dbReference>
<organism evidence="15 16">
    <name type="scientific">Cyclobacterium lianum</name>
    <dbReference type="NCBI Taxonomy" id="388280"/>
    <lineage>
        <taxon>Bacteria</taxon>
        <taxon>Pseudomonadati</taxon>
        <taxon>Bacteroidota</taxon>
        <taxon>Cytophagia</taxon>
        <taxon>Cytophagales</taxon>
        <taxon>Cyclobacteriaceae</taxon>
        <taxon>Cyclobacterium</taxon>
    </lineage>
</organism>
<dbReference type="FunFam" id="1.10.287.130:FF:000045">
    <property type="entry name" value="Two-component system sensor histidine kinase/response regulator"/>
    <property type="match status" value="1"/>
</dbReference>
<name>A0A1M7QK57_9BACT</name>
<dbReference type="STRING" id="388280.SAMN04488057_11943"/>
<dbReference type="InterPro" id="IPR001789">
    <property type="entry name" value="Sig_transdc_resp-reg_receiver"/>
</dbReference>
<evidence type="ECO:0000259" key="12">
    <source>
        <dbReference type="PROSITE" id="PS01124"/>
    </source>
</evidence>
<dbReference type="Pfam" id="PF02518">
    <property type="entry name" value="HATPase_c"/>
    <property type="match status" value="1"/>
</dbReference>
<dbReference type="SUPFAM" id="SSF63829">
    <property type="entry name" value="Calcium-dependent phosphotriesterase"/>
    <property type="match status" value="4"/>
</dbReference>
<feature type="domain" description="Response regulatory" evidence="14">
    <location>
        <begin position="1155"/>
        <end position="1270"/>
    </location>
</feature>
<evidence type="ECO:0000256" key="3">
    <source>
        <dbReference type="ARBA" id="ARBA00022553"/>
    </source>
</evidence>
<dbReference type="Pfam" id="PF12833">
    <property type="entry name" value="HTH_18"/>
    <property type="match status" value="1"/>
</dbReference>
<keyword evidence="7" id="KW-0067">ATP-binding</keyword>
<dbReference type="PROSITE" id="PS50109">
    <property type="entry name" value="HIS_KIN"/>
    <property type="match status" value="1"/>
</dbReference>
<comment type="catalytic activity">
    <reaction evidence="1">
        <text>ATP + protein L-histidine = ADP + protein N-phospho-L-histidine.</text>
        <dbReference type="EC" id="2.7.13.3"/>
    </reaction>
</comment>
<dbReference type="InterPro" id="IPR036097">
    <property type="entry name" value="HisK_dim/P_sf"/>
</dbReference>
<evidence type="ECO:0000313" key="15">
    <source>
        <dbReference type="EMBL" id="SHN31551.1"/>
    </source>
</evidence>
<evidence type="ECO:0000256" key="10">
    <source>
        <dbReference type="ARBA" id="ARBA00023163"/>
    </source>
</evidence>
<dbReference type="InterPro" id="IPR003661">
    <property type="entry name" value="HisK_dim/P_dom"/>
</dbReference>
<evidence type="ECO:0000256" key="11">
    <source>
        <dbReference type="PROSITE-ProRule" id="PRU00169"/>
    </source>
</evidence>
<dbReference type="Proteomes" id="UP000184513">
    <property type="component" value="Unassembled WGS sequence"/>
</dbReference>
<keyword evidence="16" id="KW-1185">Reference proteome</keyword>
<dbReference type="InterPro" id="IPR011006">
    <property type="entry name" value="CheY-like_superfamily"/>
</dbReference>
<feature type="domain" description="HTH araC/xylS-type" evidence="12">
    <location>
        <begin position="1302"/>
        <end position="1401"/>
    </location>
</feature>
<keyword evidence="8" id="KW-0902">Two-component regulatory system</keyword>
<evidence type="ECO:0000256" key="5">
    <source>
        <dbReference type="ARBA" id="ARBA00022741"/>
    </source>
</evidence>
<keyword evidence="6 15" id="KW-0418">Kinase</keyword>
<keyword evidence="3 11" id="KW-0597">Phosphoprotein</keyword>
<keyword evidence="5" id="KW-0547">Nucleotide-binding</keyword>
<evidence type="ECO:0000256" key="6">
    <source>
        <dbReference type="ARBA" id="ARBA00022777"/>
    </source>
</evidence>
<dbReference type="SUPFAM" id="SSF47384">
    <property type="entry name" value="Homodimeric domain of signal transducing histidine kinase"/>
    <property type="match status" value="1"/>
</dbReference>
<evidence type="ECO:0000256" key="1">
    <source>
        <dbReference type="ARBA" id="ARBA00000085"/>
    </source>
</evidence>
<dbReference type="InterPro" id="IPR018060">
    <property type="entry name" value="HTH_AraC"/>
</dbReference>
<dbReference type="Pfam" id="PF00512">
    <property type="entry name" value="HisKA"/>
    <property type="match status" value="1"/>
</dbReference>
<dbReference type="Pfam" id="PF07495">
    <property type="entry name" value="Y_Y_Y"/>
    <property type="match status" value="1"/>
</dbReference>
<sequence length="1415" mass="161830">MSSVLRYLLLISAISLVAFWDLWGQEATGTYRFSHYTSQDGLPQNSVLAIIQDESGYLWLGTDDGLARFDGYQFKTYKHDPEQPYTISNNVIRTLLQDQNGMIWIGTEGGGLNVFHPKIEKFLRLDSFNQELAQVPGKKISSSLMDSKGNIWIGTQTEGIYKISNLDIWSESGRLEAFSRQLDIVHYHRNNSALEDNKIWTIYEDDKGDIWVGTFESGVYKFSGSDIKKPKDSHFPSNRSVKAFFEDAGGNFWIGTEKDGLYKRTSGDSIFLPVRDFEKFSASISQGPNITQIMADQQGKIWIGTLGNGLFMYQPEEDKWQHYKDDPTDPYSLNGNSVYTLFQDQNQNIWLGMYSGEGLNKTNPMLQQFEHIRFHPDENKGLSGKMVKSIMEDSAGNLWVGLFNEGLNLREKGATQFEYFSVASNPGLKNNNVQYVYQSKDGQIWLGTDGGGLHEFSPITRSFTSHTHLNGAAGEFRKNEIWAIAEDADGRLWLGGANGGGLMVFDRSANRFRRIPHVPGDSQTPGFDDIRTLYIDSKEQLWIGTYGGGLNKMDLQTGNFTYYQHDRRDPNSISHDIITCIMEDKKGYFWIGTFGGGLNRLNPVDGTFKVYREKDGLPSDVIKAVLEDELGQLWISTVRGLAVLNRETEVFKNYTQEDGLQSNEFNLGAAFKDADGKLYFGGTNGFNAFYPETIRALPAPNTPVISKLKVLNQEVLPGDTILETQILQQNIGFTDELVLDHQHNSFEFEFSALEYSGQDKLMYAYRLKGYDEDWIVTDSKRRFAPYANLKPGRYQWELKVFREESAEQSAVRTLGITMLPPWYRSQWAYLCYALLFILLVYLSKRIISWRIKLRNDLKFERLEKQKQKEISRLKMRFFTNISHELRTPLMLIKAPLERLSKAAELSDSTRHQLISIHNNAQRLLKLINQLLDFRKQETGHLQLAVKQVNVKDFLQNIFQSFEAMAIQNSIHFSLEVDEKLAADQWFDPDQMEKVFYNIIFNAFKFTPQGGKITVRLLPCMMVSEEERFPGFKIEVEDNGPGIEPEFQPLIFDRFYQINEAHSFGKVGTGIGLALSKNLVNFHKGIIEVHSEPHVRTIFSVKLRTGYDHYQEHEMTHQRYSASATAAKEGDMIVISDHRASKATKSIPRHPQSDKKVLVVEDNPELLELLREALAERFTVNTATNGREGLEIINRYRPDLVLSDVMMPEMDGIEFCARIKNDINSSHIPVLLLTAKSSHMHQLEGYESGADDYITKPFPLDLLLVKINNLLEGRFRFQTQFKRTLDLSPEKVQISSPDEKILKTAIAVIEKHMDEPSFGIPHLVKELGLSRTLVFEKFRSLLDQTPNEFIQMIRLKRAAHLLVTSDLKISEIAYMVGFNRPKYFSQCFQKQFTNSPKVYRQKQQAGLHNEDKAGSY</sequence>
<dbReference type="SUPFAM" id="SSF46689">
    <property type="entry name" value="Homeodomain-like"/>
    <property type="match status" value="1"/>
</dbReference>